<evidence type="ECO:0000256" key="2">
    <source>
        <dbReference type="ARBA" id="ARBA00022801"/>
    </source>
</evidence>
<keyword evidence="1" id="KW-0227">DNA damage</keyword>
<reference evidence="6" key="1">
    <citation type="submission" date="2016-10" db="EMBL/GenBank/DDBJ databases">
        <authorList>
            <person name="Varghese N."/>
            <person name="Submissions S."/>
        </authorList>
    </citation>
    <scope>NUCLEOTIDE SEQUENCE [LARGE SCALE GENOMIC DNA]</scope>
    <source>
        <strain evidence="6">DSM 43163</strain>
    </source>
</reference>
<dbReference type="GO" id="GO:0008263">
    <property type="term" value="F:pyrimidine-specific mismatch base pair DNA N-glycosylase activity"/>
    <property type="evidence" value="ECO:0007669"/>
    <property type="project" value="TreeGrafter"/>
</dbReference>
<dbReference type="Pfam" id="PF03167">
    <property type="entry name" value="UDG"/>
    <property type="match status" value="1"/>
</dbReference>
<keyword evidence="2" id="KW-0378">Hydrolase</keyword>
<name>A0A1H5XEG9_9ACTN</name>
<dbReference type="InterPro" id="IPR005122">
    <property type="entry name" value="Uracil-DNA_glycosylase-like"/>
</dbReference>
<keyword evidence="3" id="KW-0234">DNA repair</keyword>
<dbReference type="NCBIfam" id="NF007570">
    <property type="entry name" value="PRK10201.1"/>
    <property type="match status" value="1"/>
</dbReference>
<dbReference type="SMART" id="SM00987">
    <property type="entry name" value="UreE_C"/>
    <property type="match status" value="1"/>
</dbReference>
<dbReference type="GO" id="GO:0004844">
    <property type="term" value="F:uracil DNA N-glycosylase activity"/>
    <property type="evidence" value="ECO:0007669"/>
    <property type="project" value="TreeGrafter"/>
</dbReference>
<dbReference type="AlphaFoldDB" id="A0A1H5XEG9"/>
<feature type="domain" description="Uracil-DNA glycosylase-like" evidence="4">
    <location>
        <begin position="23"/>
        <end position="177"/>
    </location>
</feature>
<evidence type="ECO:0000313" key="6">
    <source>
        <dbReference type="Proteomes" id="UP000236723"/>
    </source>
</evidence>
<evidence type="ECO:0000256" key="3">
    <source>
        <dbReference type="ARBA" id="ARBA00023204"/>
    </source>
</evidence>
<sequence length="195" mass="21114">MAGRPTKAELEAARDRVIQDVLPPDGTRLRVLFCGINPGLYSGATGHHFARPGNRFWPALHRSGFTDRLLTPAEEDLLPSYGLGITNLVARTTARADELTPQELRDGGRRLTALVERHRPHYLAVAGVTAYRTAFGRPGTKIGPQPDGFGPARLWVLPNPSGLNAGWSLERMAEEFAQLRQAVEALAETAGNTGG</sequence>
<protein>
    <submittedName>
        <fullName evidence="5">G/U mismatch-specific uracil-DNA glycosylase</fullName>
    </submittedName>
</protein>
<dbReference type="InterPro" id="IPR015637">
    <property type="entry name" value="MUG/TDG"/>
</dbReference>
<accession>A0A1H5XEG9</accession>
<evidence type="ECO:0000259" key="4">
    <source>
        <dbReference type="SMART" id="SM00986"/>
    </source>
</evidence>
<dbReference type="InterPro" id="IPR036895">
    <property type="entry name" value="Uracil-DNA_glycosylase-like_sf"/>
</dbReference>
<keyword evidence="6" id="KW-1185">Reference proteome</keyword>
<dbReference type="SMART" id="SM00986">
    <property type="entry name" value="UDG"/>
    <property type="match status" value="1"/>
</dbReference>
<dbReference type="CDD" id="cd10028">
    <property type="entry name" value="UDG-F2_TDG_MUG"/>
    <property type="match status" value="1"/>
</dbReference>
<dbReference type="RefSeq" id="WP_103937174.1">
    <property type="nucleotide sequence ID" value="NZ_FNVO01000003.1"/>
</dbReference>
<organism evidence="5 6">
    <name type="scientific">Thermomonospora echinospora</name>
    <dbReference type="NCBI Taxonomy" id="1992"/>
    <lineage>
        <taxon>Bacteria</taxon>
        <taxon>Bacillati</taxon>
        <taxon>Actinomycetota</taxon>
        <taxon>Actinomycetes</taxon>
        <taxon>Streptosporangiales</taxon>
        <taxon>Thermomonosporaceae</taxon>
        <taxon>Thermomonospora</taxon>
    </lineage>
</organism>
<dbReference type="OrthoDB" id="9799921at2"/>
<dbReference type="PANTHER" id="PTHR12159:SF9">
    <property type="entry name" value="G_T MISMATCH-SPECIFIC THYMINE DNA GLYCOSYLASE"/>
    <property type="match status" value="1"/>
</dbReference>
<dbReference type="EMBL" id="FNVO01000003">
    <property type="protein sequence ID" value="SEG10158.1"/>
    <property type="molecule type" value="Genomic_DNA"/>
</dbReference>
<evidence type="ECO:0000256" key="1">
    <source>
        <dbReference type="ARBA" id="ARBA00022763"/>
    </source>
</evidence>
<dbReference type="Gene3D" id="3.40.470.10">
    <property type="entry name" value="Uracil-DNA glycosylase-like domain"/>
    <property type="match status" value="1"/>
</dbReference>
<proteinExistence type="predicted"/>
<dbReference type="SUPFAM" id="SSF52141">
    <property type="entry name" value="Uracil-DNA glycosylase-like"/>
    <property type="match status" value="1"/>
</dbReference>
<dbReference type="Proteomes" id="UP000236723">
    <property type="component" value="Unassembled WGS sequence"/>
</dbReference>
<evidence type="ECO:0000313" key="5">
    <source>
        <dbReference type="EMBL" id="SEG10158.1"/>
    </source>
</evidence>
<dbReference type="GO" id="GO:0006285">
    <property type="term" value="P:base-excision repair, AP site formation"/>
    <property type="evidence" value="ECO:0007669"/>
    <property type="project" value="InterPro"/>
</dbReference>
<gene>
    <name evidence="5" type="ORF">SAMN04489712_103219</name>
</gene>
<dbReference type="PANTHER" id="PTHR12159">
    <property type="entry name" value="G/T AND G/U MISMATCH-SPECIFIC DNA GLYCOSYLASE"/>
    <property type="match status" value="1"/>
</dbReference>